<organism evidence="1 2">
    <name type="scientific">Flavobacterium macacae</name>
    <dbReference type="NCBI Taxonomy" id="2488993"/>
    <lineage>
        <taxon>Bacteria</taxon>
        <taxon>Pseudomonadati</taxon>
        <taxon>Bacteroidota</taxon>
        <taxon>Flavobacteriia</taxon>
        <taxon>Flavobacteriales</taxon>
        <taxon>Flavobacteriaceae</taxon>
        <taxon>Flavobacterium</taxon>
    </lineage>
</organism>
<dbReference type="PROSITE" id="PS51257">
    <property type="entry name" value="PROKAR_LIPOPROTEIN"/>
    <property type="match status" value="1"/>
</dbReference>
<dbReference type="AlphaFoldDB" id="A0A3P3W592"/>
<keyword evidence="2" id="KW-1185">Reference proteome</keyword>
<proteinExistence type="predicted"/>
<evidence type="ECO:0000313" key="1">
    <source>
        <dbReference type="EMBL" id="RRJ90262.1"/>
    </source>
</evidence>
<sequence>MNKKLYSLFFIILLFGCKPLEKSVKNIREVATPFENPPEWAKGVIWYEIAVERFRNRDTSNDPTPDDIKGSYPGFVPEGWQVTPWNHDWYKEDSYFKNIGNQKDHYGNVLTKITDSADAPLWR</sequence>
<protein>
    <submittedName>
        <fullName evidence="1">Uncharacterized protein</fullName>
    </submittedName>
</protein>
<dbReference type="InterPro" id="IPR017853">
    <property type="entry name" value="GH"/>
</dbReference>
<dbReference type="Gene3D" id="3.20.20.80">
    <property type="entry name" value="Glycosidases"/>
    <property type="match status" value="1"/>
</dbReference>
<evidence type="ECO:0000313" key="2">
    <source>
        <dbReference type="Proteomes" id="UP000271937"/>
    </source>
</evidence>
<reference evidence="1 2" key="1">
    <citation type="submission" date="2018-11" db="EMBL/GenBank/DDBJ databases">
        <title>Flavobacterium sp. nov., YIM 102600 draft genome.</title>
        <authorList>
            <person name="Li G."/>
            <person name="Jiang Y."/>
        </authorList>
    </citation>
    <scope>NUCLEOTIDE SEQUENCE [LARGE SCALE GENOMIC DNA]</scope>
    <source>
        <strain evidence="1 2">YIM 102600</strain>
    </source>
</reference>
<dbReference type="SUPFAM" id="SSF51445">
    <property type="entry name" value="(Trans)glycosidases"/>
    <property type="match status" value="1"/>
</dbReference>
<dbReference type="RefSeq" id="WP_125013217.1">
    <property type="nucleotide sequence ID" value="NZ_RQVR01000012.1"/>
</dbReference>
<name>A0A3P3W592_9FLAO</name>
<dbReference type="EMBL" id="RQVR01000012">
    <property type="protein sequence ID" value="RRJ90262.1"/>
    <property type="molecule type" value="Genomic_DNA"/>
</dbReference>
<comment type="caution">
    <text evidence="1">The sequence shown here is derived from an EMBL/GenBank/DDBJ whole genome shotgun (WGS) entry which is preliminary data.</text>
</comment>
<accession>A0A3P3W592</accession>
<gene>
    <name evidence="1" type="ORF">EG849_11435</name>
</gene>
<dbReference type="Proteomes" id="UP000271937">
    <property type="component" value="Unassembled WGS sequence"/>
</dbReference>